<evidence type="ECO:0000256" key="3">
    <source>
        <dbReference type="ARBA" id="ARBA00023125"/>
    </source>
</evidence>
<dbReference type="RefSeq" id="WP_092754023.1">
    <property type="nucleotide sequence ID" value="NZ_FOCG01000001.1"/>
</dbReference>
<dbReference type="CDD" id="cd17620">
    <property type="entry name" value="REC_OmpR_KdpE-like"/>
    <property type="match status" value="1"/>
</dbReference>
<dbReference type="AlphaFoldDB" id="A0A1H8BN32"/>
<keyword evidence="6" id="KW-0597">Phosphoprotein</keyword>
<dbReference type="GO" id="GO:0000156">
    <property type="term" value="F:phosphorelay response regulator activity"/>
    <property type="evidence" value="ECO:0007669"/>
    <property type="project" value="TreeGrafter"/>
</dbReference>
<evidence type="ECO:0000313" key="10">
    <source>
        <dbReference type="EMBL" id="SEM83544.1"/>
    </source>
</evidence>
<keyword evidence="3 7" id="KW-0238">DNA-binding</keyword>
<comment type="function">
    <text evidence="5">May play the central regulatory role in sporulation. It may be an element of the effector pathway responsible for the activation of sporulation genes in response to nutritional stress. Spo0A may act in concert with spo0H (a sigma factor) to control the expression of some genes that are critical to the sporulation process.</text>
</comment>
<evidence type="ECO:0000256" key="6">
    <source>
        <dbReference type="PROSITE-ProRule" id="PRU00169"/>
    </source>
</evidence>
<dbReference type="SMART" id="SM00862">
    <property type="entry name" value="Trans_reg_C"/>
    <property type="match status" value="1"/>
</dbReference>
<gene>
    <name evidence="10" type="ORF">SAMN05216180_1971</name>
</gene>
<protein>
    <recommendedName>
        <fullName evidence="1">Stage 0 sporulation protein A homolog</fullName>
    </recommendedName>
</protein>
<dbReference type="Gene3D" id="1.10.10.10">
    <property type="entry name" value="Winged helix-like DNA-binding domain superfamily/Winged helix DNA-binding domain"/>
    <property type="match status" value="1"/>
</dbReference>
<dbReference type="SUPFAM" id="SSF52172">
    <property type="entry name" value="CheY-like"/>
    <property type="match status" value="1"/>
</dbReference>
<dbReference type="GO" id="GO:0005829">
    <property type="term" value="C:cytosol"/>
    <property type="evidence" value="ECO:0007669"/>
    <property type="project" value="TreeGrafter"/>
</dbReference>
<dbReference type="GO" id="GO:0000976">
    <property type="term" value="F:transcription cis-regulatory region binding"/>
    <property type="evidence" value="ECO:0007669"/>
    <property type="project" value="TreeGrafter"/>
</dbReference>
<dbReference type="Gene3D" id="3.40.50.2300">
    <property type="match status" value="1"/>
</dbReference>
<dbReference type="InterPro" id="IPR001789">
    <property type="entry name" value="Sig_transdc_resp-reg_receiver"/>
</dbReference>
<dbReference type="Proteomes" id="UP000199158">
    <property type="component" value="Unassembled WGS sequence"/>
</dbReference>
<evidence type="ECO:0000259" key="8">
    <source>
        <dbReference type="PROSITE" id="PS50110"/>
    </source>
</evidence>
<sequence>MNSSKLFLVVEDDKQIRSFISFSLKTQDYKIIEASTGEEALSAITSNNLEVIILDLGLPDMDGLDIIKRVRKFSQTPIIVVSGRDQDKEKIDALDFGADDYITKPFSVNELLARIRVILRHSAKEESSNITLYKIGDLEINISNHTVFKKEIEIHLTPMEFDIIKILVNNCGKVLTHSYLLKQVWGSYLESDTQSLRVFMANIRRKIEDDPTNPKYIITEVGIGYRFVGEL</sequence>
<dbReference type="GO" id="GO:0032993">
    <property type="term" value="C:protein-DNA complex"/>
    <property type="evidence" value="ECO:0007669"/>
    <property type="project" value="TreeGrafter"/>
</dbReference>
<feature type="domain" description="OmpR/PhoB-type" evidence="9">
    <location>
        <begin position="130"/>
        <end position="229"/>
    </location>
</feature>
<accession>A0A1H8BN32</accession>
<keyword evidence="11" id="KW-1185">Reference proteome</keyword>
<dbReference type="Pfam" id="PF00486">
    <property type="entry name" value="Trans_reg_C"/>
    <property type="match status" value="1"/>
</dbReference>
<evidence type="ECO:0000256" key="7">
    <source>
        <dbReference type="PROSITE-ProRule" id="PRU01091"/>
    </source>
</evidence>
<name>A0A1H8BN32_9FIRM</name>
<feature type="modified residue" description="4-aspartylphosphate" evidence="6">
    <location>
        <position position="55"/>
    </location>
</feature>
<dbReference type="PROSITE" id="PS51755">
    <property type="entry name" value="OMPR_PHOB"/>
    <property type="match status" value="1"/>
</dbReference>
<feature type="DNA-binding region" description="OmpR/PhoB-type" evidence="7">
    <location>
        <begin position="130"/>
        <end position="229"/>
    </location>
</feature>
<dbReference type="Pfam" id="PF00072">
    <property type="entry name" value="Response_reg"/>
    <property type="match status" value="1"/>
</dbReference>
<dbReference type="PROSITE" id="PS50110">
    <property type="entry name" value="RESPONSE_REGULATORY"/>
    <property type="match status" value="1"/>
</dbReference>
<evidence type="ECO:0000256" key="5">
    <source>
        <dbReference type="ARBA" id="ARBA00024867"/>
    </source>
</evidence>
<dbReference type="InterPro" id="IPR011006">
    <property type="entry name" value="CheY-like_superfamily"/>
</dbReference>
<evidence type="ECO:0000313" key="11">
    <source>
        <dbReference type="Proteomes" id="UP000199158"/>
    </source>
</evidence>
<dbReference type="PANTHER" id="PTHR48111">
    <property type="entry name" value="REGULATOR OF RPOS"/>
    <property type="match status" value="1"/>
</dbReference>
<dbReference type="Gene3D" id="6.10.250.690">
    <property type="match status" value="1"/>
</dbReference>
<evidence type="ECO:0000256" key="1">
    <source>
        <dbReference type="ARBA" id="ARBA00018672"/>
    </source>
</evidence>
<evidence type="ECO:0000256" key="4">
    <source>
        <dbReference type="ARBA" id="ARBA00023163"/>
    </source>
</evidence>
<keyword evidence="4" id="KW-0804">Transcription</keyword>
<dbReference type="InterPro" id="IPR036388">
    <property type="entry name" value="WH-like_DNA-bd_sf"/>
</dbReference>
<keyword evidence="2" id="KW-0805">Transcription regulation</keyword>
<dbReference type="EMBL" id="FOCG01000001">
    <property type="protein sequence ID" value="SEM83544.1"/>
    <property type="molecule type" value="Genomic_DNA"/>
</dbReference>
<dbReference type="InterPro" id="IPR001867">
    <property type="entry name" value="OmpR/PhoB-type_DNA-bd"/>
</dbReference>
<dbReference type="SMART" id="SM00448">
    <property type="entry name" value="REC"/>
    <property type="match status" value="1"/>
</dbReference>
<dbReference type="InterPro" id="IPR039420">
    <property type="entry name" value="WalR-like"/>
</dbReference>
<feature type="domain" description="Response regulatory" evidence="8">
    <location>
        <begin position="6"/>
        <end position="119"/>
    </location>
</feature>
<dbReference type="GO" id="GO:0006355">
    <property type="term" value="P:regulation of DNA-templated transcription"/>
    <property type="evidence" value="ECO:0007669"/>
    <property type="project" value="InterPro"/>
</dbReference>
<evidence type="ECO:0000256" key="2">
    <source>
        <dbReference type="ARBA" id="ARBA00023015"/>
    </source>
</evidence>
<organism evidence="10 11">
    <name type="scientific">Hydrogenoanaerobacterium saccharovorans</name>
    <dbReference type="NCBI Taxonomy" id="474960"/>
    <lineage>
        <taxon>Bacteria</taxon>
        <taxon>Bacillati</taxon>
        <taxon>Bacillota</taxon>
        <taxon>Clostridia</taxon>
        <taxon>Eubacteriales</taxon>
        <taxon>Oscillospiraceae</taxon>
        <taxon>Hydrogenoanaerobacterium</taxon>
    </lineage>
</organism>
<dbReference type="STRING" id="474960.SAMN05216180_1971"/>
<reference evidence="10 11" key="1">
    <citation type="submission" date="2016-10" db="EMBL/GenBank/DDBJ databases">
        <authorList>
            <person name="de Groot N.N."/>
        </authorList>
    </citation>
    <scope>NUCLEOTIDE SEQUENCE [LARGE SCALE GENOMIC DNA]</scope>
    <source>
        <strain evidence="10 11">CGMCC 1.5070</strain>
    </source>
</reference>
<evidence type="ECO:0000259" key="9">
    <source>
        <dbReference type="PROSITE" id="PS51755"/>
    </source>
</evidence>
<dbReference type="CDD" id="cd00383">
    <property type="entry name" value="trans_reg_C"/>
    <property type="match status" value="1"/>
</dbReference>
<dbReference type="OrthoDB" id="9802426at2"/>
<proteinExistence type="predicted"/>
<dbReference type="PANTHER" id="PTHR48111:SF50">
    <property type="entry name" value="KDP OPERON TRANSCRIPTIONAL REGULATORY PROTEIN KDPE"/>
    <property type="match status" value="1"/>
</dbReference>